<feature type="region of interest" description="Disordered" evidence="2">
    <location>
        <begin position="240"/>
        <end position="387"/>
    </location>
</feature>
<keyword evidence="5" id="KW-1185">Reference proteome</keyword>
<dbReference type="PANTHER" id="PTHR42067:SF1">
    <property type="entry name" value="MITOTIC APPARATUS PROTEIN P62"/>
    <property type="match status" value="1"/>
</dbReference>
<dbReference type="SUPFAM" id="SSF58022">
    <property type="entry name" value="XRCC4, C-terminal oligomerization domain"/>
    <property type="match status" value="1"/>
</dbReference>
<reference evidence="4 5" key="1">
    <citation type="submission" date="2015-06" db="EMBL/GenBank/DDBJ databases">
        <title>Talaromyces atroroseus IBT 11181 draft genome.</title>
        <authorList>
            <person name="Rasmussen K.B."/>
            <person name="Rasmussen S."/>
            <person name="Petersen B."/>
            <person name="Sicheritz-Ponten T."/>
            <person name="Mortensen U.H."/>
            <person name="Thrane U."/>
        </authorList>
    </citation>
    <scope>NUCLEOTIDE SEQUENCE [LARGE SCALE GENOMIC DNA]</scope>
    <source>
        <strain evidence="4 5">IBT 11181</strain>
    </source>
</reference>
<feature type="compositionally biased region" description="Acidic residues" evidence="2">
    <location>
        <begin position="310"/>
        <end position="325"/>
    </location>
</feature>
<dbReference type="OrthoDB" id="8064436at2759"/>
<feature type="coiled-coil region" evidence="1">
    <location>
        <begin position="160"/>
        <end position="230"/>
    </location>
</feature>
<dbReference type="Proteomes" id="UP000214365">
    <property type="component" value="Unassembled WGS sequence"/>
</dbReference>
<evidence type="ECO:0000256" key="1">
    <source>
        <dbReference type="SAM" id="Coils"/>
    </source>
</evidence>
<dbReference type="Gene3D" id="1.20.5.370">
    <property type="match status" value="1"/>
</dbReference>
<dbReference type="AlphaFoldDB" id="A0A225AE46"/>
<evidence type="ECO:0000313" key="4">
    <source>
        <dbReference type="EMBL" id="OKL58780.1"/>
    </source>
</evidence>
<gene>
    <name evidence="4" type="ORF">UA08_05820</name>
</gene>
<dbReference type="GeneID" id="31005576"/>
<evidence type="ECO:0000313" key="5">
    <source>
        <dbReference type="Proteomes" id="UP000214365"/>
    </source>
</evidence>
<feature type="compositionally biased region" description="Acidic residues" evidence="2">
    <location>
        <begin position="262"/>
        <end position="273"/>
    </location>
</feature>
<feature type="compositionally biased region" description="Basic and acidic residues" evidence="2">
    <location>
        <begin position="345"/>
        <end position="368"/>
    </location>
</feature>
<accession>A0A225AE46</accession>
<proteinExistence type="predicted"/>
<name>A0A225AE46_TALAT</name>
<feature type="compositionally biased region" description="Basic and acidic residues" evidence="2">
    <location>
        <begin position="274"/>
        <end position="288"/>
    </location>
</feature>
<dbReference type="InterPro" id="IPR014751">
    <property type="entry name" value="XRCC4-like_C"/>
</dbReference>
<comment type="caution">
    <text evidence="4">The sequence shown here is derived from an EMBL/GenBank/DDBJ whole genome shotgun (WGS) entry which is preliminary data.</text>
</comment>
<dbReference type="RefSeq" id="XP_020118901.1">
    <property type="nucleotide sequence ID" value="XM_020268132.1"/>
</dbReference>
<keyword evidence="1" id="KW-0175">Coiled coil</keyword>
<evidence type="ECO:0000259" key="3">
    <source>
        <dbReference type="Pfam" id="PF21924"/>
    </source>
</evidence>
<dbReference type="PANTHER" id="PTHR42067">
    <property type="entry name" value="YALI0C15378P"/>
    <property type="match status" value="1"/>
</dbReference>
<sequence length="387" mass="44035">MPADKKKSEWVIRIPKSDNASDFVLVHVSSASGKAALDLKFIATEGENPYVGSLRRSRLKDVRSKNFQGTEQEFEEVLSSVLRVDHAADQPQQQHAEIETTASIREAREGKEEEGNNELVISIRRRIDSITQRVASITLYQNDDQTIELFEWMGLTLSLTDRLSQQLATLTSQLSTAEQSMRDLKSSLEDLTAAKKEHENRLISNFALVLNEKKRKIRNQQRLLEAAKVDPEKVRELQEAIRHDQVQKSRQNKRKAAQKDQVDEDSDEEDDFEKMDIDKPKARKPAGEEKEEEFEENDEDEERPETPQPLEEEGETESEAESQVEEDTKPDKRPNLANNAAEPPPPKRDLPFLRRTKNDNDKKIHGDVEAAEDVGGVTGGETDDDEL</sequence>
<dbReference type="STRING" id="1441469.A0A225AE46"/>
<organism evidence="4 5">
    <name type="scientific">Talaromyces atroroseus</name>
    <dbReference type="NCBI Taxonomy" id="1441469"/>
    <lineage>
        <taxon>Eukaryota</taxon>
        <taxon>Fungi</taxon>
        <taxon>Dikarya</taxon>
        <taxon>Ascomycota</taxon>
        <taxon>Pezizomycotina</taxon>
        <taxon>Eurotiomycetes</taxon>
        <taxon>Eurotiomycetidae</taxon>
        <taxon>Eurotiales</taxon>
        <taxon>Trichocomaceae</taxon>
        <taxon>Talaromyces</taxon>
        <taxon>Talaromyces sect. Trachyspermi</taxon>
    </lineage>
</organism>
<dbReference type="Pfam" id="PF21924">
    <property type="entry name" value="XRCC4_CC"/>
    <property type="match status" value="1"/>
</dbReference>
<protein>
    <recommendedName>
        <fullName evidence="3">XRCC4 coiled-coil domain-containing protein</fullName>
    </recommendedName>
</protein>
<dbReference type="InterPro" id="IPR053962">
    <property type="entry name" value="XRCC4_CC"/>
</dbReference>
<dbReference type="EMBL" id="LFMY01000008">
    <property type="protein sequence ID" value="OKL58780.1"/>
    <property type="molecule type" value="Genomic_DNA"/>
</dbReference>
<feature type="domain" description="XRCC4 coiled-coil" evidence="3">
    <location>
        <begin position="156"/>
        <end position="219"/>
    </location>
</feature>
<feature type="compositionally biased region" description="Acidic residues" evidence="2">
    <location>
        <begin position="289"/>
        <end position="303"/>
    </location>
</feature>
<evidence type="ECO:0000256" key="2">
    <source>
        <dbReference type="SAM" id="MobiDB-lite"/>
    </source>
</evidence>